<protein>
    <submittedName>
        <fullName evidence="3">Deacetylase</fullName>
    </submittedName>
</protein>
<dbReference type="InterPro" id="IPR008391">
    <property type="entry name" value="AXE1_dom"/>
</dbReference>
<evidence type="ECO:0000259" key="2">
    <source>
        <dbReference type="Pfam" id="PF05448"/>
    </source>
</evidence>
<proteinExistence type="predicted"/>
<dbReference type="RefSeq" id="WP_188849722.1">
    <property type="nucleotide sequence ID" value="NZ_BMJJ01000002.1"/>
</dbReference>
<dbReference type="InterPro" id="IPR029058">
    <property type="entry name" value="AB_hydrolase_fold"/>
</dbReference>
<dbReference type="Pfam" id="PF05448">
    <property type="entry name" value="AXE1"/>
    <property type="match status" value="1"/>
</dbReference>
<evidence type="ECO:0000256" key="1">
    <source>
        <dbReference type="PIRSR" id="PIRSR639069-2"/>
    </source>
</evidence>
<name>A0A916XTZ0_9HYPH</name>
<dbReference type="AlphaFoldDB" id="A0A916XTZ0"/>
<evidence type="ECO:0000313" key="3">
    <source>
        <dbReference type="EMBL" id="GGD11190.1"/>
    </source>
</evidence>
<evidence type="ECO:0000313" key="4">
    <source>
        <dbReference type="Proteomes" id="UP000613160"/>
    </source>
</evidence>
<sequence length="329" mass="36238">MTLLHPFPFDPSHGLSPDALMAVRVPEGPADFAGFWQERARRARRVDPEPALRQCPLTHPDWQVLEIAYRSTGDFPIRGWLLLPRSGTVTRGLVVGHGYGGREGPDFDWPVEETAILFPCFRGLSLSARAPISQDPAWHVLHDIDKRDDYIIGSCVEDLWLAVSALTQLYPWIEGHIGYAGTSFGGGIGALGIAFDERIDRGFLSVPTFGHQALWRTLPSIGSAASVRDFVDRHPETAETLRYFDAATAASLIEVPMLVAAALFDPVVAPPCQFAVANALPKCQEIFILDAGHFEYPGQEAQEALLRERLRSFFQAPWTENIVVGTVPG</sequence>
<dbReference type="InterPro" id="IPR039069">
    <property type="entry name" value="CE7"/>
</dbReference>
<dbReference type="Gene3D" id="3.40.50.1820">
    <property type="entry name" value="alpha/beta hydrolase"/>
    <property type="match status" value="1"/>
</dbReference>
<dbReference type="SUPFAM" id="SSF53474">
    <property type="entry name" value="alpha/beta-Hydrolases"/>
    <property type="match status" value="1"/>
</dbReference>
<gene>
    <name evidence="3" type="ORF">GCM10011335_12720</name>
</gene>
<dbReference type="EMBL" id="BMJJ01000002">
    <property type="protein sequence ID" value="GGD11190.1"/>
    <property type="molecule type" value="Genomic_DNA"/>
</dbReference>
<comment type="caution">
    <text evidence="3">The sequence shown here is derived from an EMBL/GenBank/DDBJ whole genome shotgun (WGS) entry which is preliminary data.</text>
</comment>
<dbReference type="GO" id="GO:0052689">
    <property type="term" value="F:carboxylic ester hydrolase activity"/>
    <property type="evidence" value="ECO:0007669"/>
    <property type="project" value="TreeGrafter"/>
</dbReference>
<dbReference type="Proteomes" id="UP000613160">
    <property type="component" value="Unassembled WGS sequence"/>
</dbReference>
<dbReference type="PANTHER" id="PTHR40111">
    <property type="entry name" value="CEPHALOSPORIN-C DEACETYLASE"/>
    <property type="match status" value="1"/>
</dbReference>
<dbReference type="PANTHER" id="PTHR40111:SF1">
    <property type="entry name" value="CEPHALOSPORIN-C DEACETYLASE"/>
    <property type="match status" value="1"/>
</dbReference>
<reference evidence="3" key="1">
    <citation type="journal article" date="2014" name="Int. J. Syst. Evol. Microbiol.">
        <title>Complete genome sequence of Corynebacterium casei LMG S-19264T (=DSM 44701T), isolated from a smear-ripened cheese.</title>
        <authorList>
            <consortium name="US DOE Joint Genome Institute (JGI-PGF)"/>
            <person name="Walter F."/>
            <person name="Albersmeier A."/>
            <person name="Kalinowski J."/>
            <person name="Ruckert C."/>
        </authorList>
    </citation>
    <scope>NUCLEOTIDE SEQUENCE</scope>
    <source>
        <strain evidence="3">CGMCC 1.15493</strain>
    </source>
</reference>
<feature type="binding site" evidence="1">
    <location>
        <position position="99"/>
    </location>
    <ligand>
        <name>substrate</name>
    </ligand>
</feature>
<keyword evidence="4" id="KW-1185">Reference proteome</keyword>
<dbReference type="GO" id="GO:0005976">
    <property type="term" value="P:polysaccharide metabolic process"/>
    <property type="evidence" value="ECO:0007669"/>
    <property type="project" value="TreeGrafter"/>
</dbReference>
<reference evidence="3" key="2">
    <citation type="submission" date="2020-09" db="EMBL/GenBank/DDBJ databases">
        <authorList>
            <person name="Sun Q."/>
            <person name="Zhou Y."/>
        </authorList>
    </citation>
    <scope>NUCLEOTIDE SEQUENCE</scope>
    <source>
        <strain evidence="3">CGMCC 1.15493</strain>
    </source>
</reference>
<feature type="domain" description="Acetyl xylan esterase" evidence="2">
    <location>
        <begin position="28"/>
        <end position="300"/>
    </location>
</feature>
<accession>A0A916XTZ0</accession>
<organism evidence="3 4">
    <name type="scientific">Aureimonas glaciei</name>
    <dbReference type="NCBI Taxonomy" id="1776957"/>
    <lineage>
        <taxon>Bacteria</taxon>
        <taxon>Pseudomonadati</taxon>
        <taxon>Pseudomonadota</taxon>
        <taxon>Alphaproteobacteria</taxon>
        <taxon>Hyphomicrobiales</taxon>
        <taxon>Aurantimonadaceae</taxon>
        <taxon>Aureimonas</taxon>
    </lineage>
</organism>